<dbReference type="EMBL" id="CAAALY010047204">
    <property type="protein sequence ID" value="VEL20599.1"/>
    <property type="molecule type" value="Genomic_DNA"/>
</dbReference>
<dbReference type="AlphaFoldDB" id="A0A448WUH6"/>
<accession>A0A448WUH6</accession>
<evidence type="ECO:0000313" key="3">
    <source>
        <dbReference type="Proteomes" id="UP000784294"/>
    </source>
</evidence>
<keyword evidence="3" id="KW-1185">Reference proteome</keyword>
<comment type="caution">
    <text evidence="2">The sequence shown here is derived from an EMBL/GenBank/DDBJ whole genome shotgun (WGS) entry which is preliminary data.</text>
</comment>
<evidence type="ECO:0000256" key="1">
    <source>
        <dbReference type="SAM" id="MobiDB-lite"/>
    </source>
</evidence>
<sequence length="188" mass="21103">MKFDSGWQQPQKEQPATSSSGDAYVLKISDQDPTYRDINSERKRCERRRHALHQKTEKHLPNLTSVAGSFILEKNEIDVESNDDFSAVHLSLQDISDEPKAETEMGSTSLASVSNSDMVIKATMPGEADTLAGPRHRFRCLNRNYDRKKGSGTTNIGLPYGLLTEVLAARNTRLEAARREQRLEAIKD</sequence>
<reference evidence="2" key="1">
    <citation type="submission" date="2018-11" db="EMBL/GenBank/DDBJ databases">
        <authorList>
            <consortium name="Pathogen Informatics"/>
        </authorList>
    </citation>
    <scope>NUCLEOTIDE SEQUENCE</scope>
</reference>
<feature type="region of interest" description="Disordered" evidence="1">
    <location>
        <begin position="1"/>
        <end position="25"/>
    </location>
</feature>
<feature type="compositionally biased region" description="Polar residues" evidence="1">
    <location>
        <begin position="1"/>
        <end position="21"/>
    </location>
</feature>
<evidence type="ECO:0000313" key="2">
    <source>
        <dbReference type="EMBL" id="VEL20599.1"/>
    </source>
</evidence>
<name>A0A448WUH6_9PLAT</name>
<protein>
    <submittedName>
        <fullName evidence="2">Uncharacterized protein</fullName>
    </submittedName>
</protein>
<gene>
    <name evidence="2" type="ORF">PXEA_LOCUS14039</name>
</gene>
<proteinExistence type="predicted"/>
<dbReference type="Proteomes" id="UP000784294">
    <property type="component" value="Unassembled WGS sequence"/>
</dbReference>
<organism evidence="2 3">
    <name type="scientific">Protopolystoma xenopodis</name>
    <dbReference type="NCBI Taxonomy" id="117903"/>
    <lineage>
        <taxon>Eukaryota</taxon>
        <taxon>Metazoa</taxon>
        <taxon>Spiralia</taxon>
        <taxon>Lophotrochozoa</taxon>
        <taxon>Platyhelminthes</taxon>
        <taxon>Monogenea</taxon>
        <taxon>Polyopisthocotylea</taxon>
        <taxon>Polystomatidea</taxon>
        <taxon>Polystomatidae</taxon>
        <taxon>Protopolystoma</taxon>
    </lineage>
</organism>